<dbReference type="Proteomes" id="UP001595476">
    <property type="component" value="Unassembled WGS sequence"/>
</dbReference>
<comment type="caution">
    <text evidence="1">The sequence shown here is derived from an EMBL/GenBank/DDBJ whole genome shotgun (WGS) entry which is preliminary data.</text>
</comment>
<name>A0ABV7HD87_9GAMM</name>
<proteinExistence type="predicted"/>
<protein>
    <submittedName>
        <fullName evidence="1">DUF3080 family protein</fullName>
    </submittedName>
</protein>
<gene>
    <name evidence="1" type="ORF">ACFOEK_06375</name>
</gene>
<dbReference type="RefSeq" id="WP_386717815.1">
    <property type="nucleotide sequence ID" value="NZ_JBHRSZ010000002.1"/>
</dbReference>
<organism evidence="1 2">
    <name type="scientific">Litoribrevibacter euphylliae</name>
    <dbReference type="NCBI Taxonomy" id="1834034"/>
    <lineage>
        <taxon>Bacteria</taxon>
        <taxon>Pseudomonadati</taxon>
        <taxon>Pseudomonadota</taxon>
        <taxon>Gammaproteobacteria</taxon>
        <taxon>Oceanospirillales</taxon>
        <taxon>Oceanospirillaceae</taxon>
        <taxon>Litoribrevibacter</taxon>
    </lineage>
</organism>
<dbReference type="EMBL" id="JBHRSZ010000002">
    <property type="protein sequence ID" value="MFC3150643.1"/>
    <property type="molecule type" value="Genomic_DNA"/>
</dbReference>
<evidence type="ECO:0000313" key="2">
    <source>
        <dbReference type="Proteomes" id="UP001595476"/>
    </source>
</evidence>
<dbReference type="Pfam" id="PF11279">
    <property type="entry name" value="DUF3080"/>
    <property type="match status" value="1"/>
</dbReference>
<dbReference type="InterPro" id="IPR021431">
    <property type="entry name" value="DUF3080"/>
</dbReference>
<evidence type="ECO:0000313" key="1">
    <source>
        <dbReference type="EMBL" id="MFC3150643.1"/>
    </source>
</evidence>
<accession>A0ABV7HD87</accession>
<sequence length="369" mass="41951">MNYLPFLTANTGQLFRRFSRVVLIISILCFCAGCSQTPPEREVVEDYLWRLANVLDQEFESPGIHLHSYPEKRDMGLSLSTHSIDLLDFLSMTGCKLQITAAQKNSGLGRVMMSSQTFLYQWQFLNDSRECLDHLETEDPALYAQLQQVVAVKREELDRYAWLAVWGGPEMRHYYGVTQQWLSQDEAISLAEDDYRLLLTLIEFTQQIKRDRESTALDVGQYREPFELTLARLGQSNMGGKVLATVSDLTTLLTQGTKMLQRSKGRICPTGKITPNAKILHTVFLKFYIGKVQPYMAFVHQQTAPWFDQQHNLLNGFSLDVPDAFDEFQQKLALTSSDSLWAGYQQAVKSHTLAWQQILGECGLMPGGG</sequence>
<reference evidence="2" key="1">
    <citation type="journal article" date="2019" name="Int. J. Syst. Evol. Microbiol.">
        <title>The Global Catalogue of Microorganisms (GCM) 10K type strain sequencing project: providing services to taxonomists for standard genome sequencing and annotation.</title>
        <authorList>
            <consortium name="The Broad Institute Genomics Platform"/>
            <consortium name="The Broad Institute Genome Sequencing Center for Infectious Disease"/>
            <person name="Wu L."/>
            <person name="Ma J."/>
        </authorList>
    </citation>
    <scope>NUCLEOTIDE SEQUENCE [LARGE SCALE GENOMIC DNA]</scope>
    <source>
        <strain evidence="2">KCTC 52438</strain>
    </source>
</reference>
<keyword evidence="2" id="KW-1185">Reference proteome</keyword>